<accession>X6MXA9</accession>
<reference evidence="2 3" key="1">
    <citation type="journal article" date="2013" name="Curr. Biol.">
        <title>The Genome of the Foraminiferan Reticulomyxa filosa.</title>
        <authorList>
            <person name="Glockner G."/>
            <person name="Hulsmann N."/>
            <person name="Schleicher M."/>
            <person name="Noegel A.A."/>
            <person name="Eichinger L."/>
            <person name="Gallinger C."/>
            <person name="Pawlowski J."/>
            <person name="Sierra R."/>
            <person name="Euteneuer U."/>
            <person name="Pillet L."/>
            <person name="Moustafa A."/>
            <person name="Platzer M."/>
            <person name="Groth M."/>
            <person name="Szafranski K."/>
            <person name="Schliwa M."/>
        </authorList>
    </citation>
    <scope>NUCLEOTIDE SEQUENCE [LARGE SCALE GENOMIC DNA]</scope>
</reference>
<dbReference type="AlphaFoldDB" id="X6MXA9"/>
<dbReference type="OrthoDB" id="10057416at2759"/>
<feature type="non-terminal residue" evidence="2">
    <location>
        <position position="1"/>
    </location>
</feature>
<keyword evidence="3" id="KW-1185">Reference proteome</keyword>
<evidence type="ECO:0000313" key="3">
    <source>
        <dbReference type="Proteomes" id="UP000023152"/>
    </source>
</evidence>
<evidence type="ECO:0000256" key="1">
    <source>
        <dbReference type="SAM" id="MobiDB-lite"/>
    </source>
</evidence>
<dbReference type="PANTHER" id="PTHR36649">
    <property type="entry name" value="UBIQUITIN-LIKE DOMAIN-CONTAINING PROTEIN"/>
    <property type="match status" value="1"/>
</dbReference>
<gene>
    <name evidence="2" type="ORF">RFI_18826</name>
</gene>
<feature type="region of interest" description="Disordered" evidence="1">
    <location>
        <begin position="147"/>
        <end position="169"/>
    </location>
</feature>
<comment type="caution">
    <text evidence="2">The sequence shown here is derived from an EMBL/GenBank/DDBJ whole genome shotgun (WGS) entry which is preliminary data.</text>
</comment>
<feature type="compositionally biased region" description="Basic and acidic residues" evidence="1">
    <location>
        <begin position="152"/>
        <end position="169"/>
    </location>
</feature>
<protein>
    <submittedName>
        <fullName evidence="2">Uncharacterized protein</fullName>
    </submittedName>
</protein>
<feature type="compositionally biased region" description="Basic residues" evidence="1">
    <location>
        <begin position="11"/>
        <end position="22"/>
    </location>
</feature>
<organism evidence="2 3">
    <name type="scientific">Reticulomyxa filosa</name>
    <dbReference type="NCBI Taxonomy" id="46433"/>
    <lineage>
        <taxon>Eukaryota</taxon>
        <taxon>Sar</taxon>
        <taxon>Rhizaria</taxon>
        <taxon>Retaria</taxon>
        <taxon>Foraminifera</taxon>
        <taxon>Monothalamids</taxon>
        <taxon>Reticulomyxidae</taxon>
        <taxon>Reticulomyxa</taxon>
    </lineage>
</organism>
<dbReference type="PANTHER" id="PTHR36649:SF28">
    <property type="entry name" value="UBIQUITIN-LIKE DOMAIN-CONTAINING PROTEIN"/>
    <property type="match status" value="1"/>
</dbReference>
<sequence length="275" mass="32710">PWEETEGGSASKKKNGKDKEKKKSIKFQVPLILHWKLESNRKNEFKTYWHWKEVQRWFTDTKRVDVAEPEPNKEWLQVRVFGYYDLWIREQVKFLGHWVDRSTFNEKFHRDYTYLSEEDRQPYVRGGRTYYLPLGWKRYALNVKKMSPGNEQTKKEGEKQKEEEEEGRKKEEDIEEWCIGYHGTDMRFLPSILRDQLVTPGTVLSMSGYQLSIPDGHITESQLHGDEDFTNNVFVSPCINYCTYPAYLRSVQLDPSSQIFTHLILMLRVKPSAIK</sequence>
<feature type="non-terminal residue" evidence="2">
    <location>
        <position position="275"/>
    </location>
</feature>
<evidence type="ECO:0000313" key="2">
    <source>
        <dbReference type="EMBL" id="ETO18439.1"/>
    </source>
</evidence>
<name>X6MXA9_RETFI</name>
<proteinExistence type="predicted"/>
<dbReference type="Proteomes" id="UP000023152">
    <property type="component" value="Unassembled WGS sequence"/>
</dbReference>
<dbReference type="EMBL" id="ASPP01014901">
    <property type="protein sequence ID" value="ETO18439.1"/>
    <property type="molecule type" value="Genomic_DNA"/>
</dbReference>
<feature type="region of interest" description="Disordered" evidence="1">
    <location>
        <begin position="1"/>
        <end position="22"/>
    </location>
</feature>